<dbReference type="SMART" id="SM00091">
    <property type="entry name" value="PAS"/>
    <property type="match status" value="3"/>
</dbReference>
<dbReference type="SMART" id="SM00267">
    <property type="entry name" value="GGDEF"/>
    <property type="match status" value="1"/>
</dbReference>
<dbReference type="CDD" id="cd00130">
    <property type="entry name" value="PAS"/>
    <property type="match status" value="2"/>
</dbReference>
<dbReference type="Pfam" id="PF13426">
    <property type="entry name" value="PAS_9"/>
    <property type="match status" value="2"/>
</dbReference>
<dbReference type="InterPro" id="IPR052155">
    <property type="entry name" value="Biofilm_reg_signaling"/>
</dbReference>
<dbReference type="Proteomes" id="UP000017640">
    <property type="component" value="Chromosome"/>
</dbReference>
<dbReference type="NCBIfam" id="TIGR00229">
    <property type="entry name" value="sensory_box"/>
    <property type="match status" value="2"/>
</dbReference>
<dbReference type="PANTHER" id="PTHR44757:SF2">
    <property type="entry name" value="BIOFILM ARCHITECTURE MAINTENANCE PROTEIN MBAA"/>
    <property type="match status" value="1"/>
</dbReference>
<dbReference type="InterPro" id="IPR043128">
    <property type="entry name" value="Rev_trsase/Diguanyl_cyclase"/>
</dbReference>
<feature type="domain" description="PAC" evidence="2">
    <location>
        <begin position="207"/>
        <end position="259"/>
    </location>
</feature>
<dbReference type="PROSITE" id="PS50112">
    <property type="entry name" value="PAS"/>
    <property type="match status" value="2"/>
</dbReference>
<dbReference type="eggNOG" id="COG5001">
    <property type="taxonomic scope" value="Bacteria"/>
</dbReference>
<dbReference type="InterPro" id="IPR035965">
    <property type="entry name" value="PAS-like_dom_sf"/>
</dbReference>
<evidence type="ECO:0000313" key="5">
    <source>
        <dbReference type="EMBL" id="AGY91712.1"/>
    </source>
</evidence>
<organism evidence="5 6">
    <name type="scientific">Spiribacter curvatus</name>
    <dbReference type="NCBI Taxonomy" id="1335757"/>
    <lineage>
        <taxon>Bacteria</taxon>
        <taxon>Pseudomonadati</taxon>
        <taxon>Pseudomonadota</taxon>
        <taxon>Gammaproteobacteria</taxon>
        <taxon>Chromatiales</taxon>
        <taxon>Ectothiorhodospiraceae</taxon>
        <taxon>Spiribacter</taxon>
    </lineage>
</organism>
<dbReference type="PROSITE" id="PS50113">
    <property type="entry name" value="PAC"/>
    <property type="match status" value="2"/>
</dbReference>
<dbReference type="STRING" id="1335757.SPICUR_03600"/>
<evidence type="ECO:0000259" key="3">
    <source>
        <dbReference type="PROSITE" id="PS50883"/>
    </source>
</evidence>
<dbReference type="InterPro" id="IPR029787">
    <property type="entry name" value="Nucleotide_cyclase"/>
</dbReference>
<feature type="domain" description="PAS" evidence="1">
    <location>
        <begin position="131"/>
        <end position="180"/>
    </location>
</feature>
<dbReference type="CDD" id="cd01949">
    <property type="entry name" value="GGDEF"/>
    <property type="match status" value="1"/>
</dbReference>
<sequence length="945" mass="104427">MTIAGRYNALLRDITEAFHAVFDVSCTAVVVEDQPLPVHCLCDQPPAQPLLDLPAVAQTLRDGHPRTLPAPAGGPFADAALIGIEPLSTAHGDGAAVLVFVLRDPAQTNHAVALAHALATETARERVVRQQPPFLAAALADVECGVTIADPNLEDTPLIYVNEAFTRLTGYSRAELLGRNCRFMQGHSTDQAAVQTIRHALARGVDCTTVIENVRRNGEGFQNRLKLRPIRAADGHISHIVGIQTDVSREQAALASLDMQKRRHESLVNSVASYIWHMDADGVIRDIDRRWLSLAGLPKGDTRPALADIRTALGTYTAQRFRERWAQALEAVTPFEVTYPLPANATSPRWFQDRIAPVLGDEGQLLEWFGVSQEVTALRQAEQNLFRVIQNAPTGMLMVNSDGTIEYANEQAAHLFDYSVEALKGMSVDALVPLSVRDRHHRLRDRFMASPSLRRMGMNREVKGVRRDGTEFSAEIGLNSFSDDHERRVIASITDKTELNDAHQALERAAYTDRVTGLLSRDGFAWKLDELREARVLHPASLIVSIDISGLREINNAQGFAVGDEVLREAGRRLTAAVGHANRIARPAGGEFLVIVAVDRAHTPARWRQRLAALFDTPFEVSGFRVFIGVAFGYARVGTTETVDSETLMNNAELALRRSQQRLSVTWTQYTRALEQHTRAVVTTTRELRSALECNDLRLYYQPKVDMNDGRLVSAEALLRWQHPERGLLPPAAFIPLAEQSQLIAPMGEWVLRQACQDMRQWQDAGLTVAPISVNISLVQFQLGSVPDIVSRALTDFGIAPHQLTLEITESVFEEHCEALKVDLNAINRMGVKLSLDDFGMGYSSLGHLNDYPFDEIKIDKSFIWQLSGRAYGQAIVKAVHAIAEAIGAQVVAEGVESAEHVEALQRLGCWIGQGFYYSRPMPASQWQIQLAGPQGTIQRPTHSS</sequence>
<dbReference type="Gene3D" id="3.30.450.20">
    <property type="entry name" value="PAS domain"/>
    <property type="match status" value="3"/>
</dbReference>
<dbReference type="Gene3D" id="3.30.70.270">
    <property type="match status" value="1"/>
</dbReference>
<evidence type="ECO:0000259" key="1">
    <source>
        <dbReference type="PROSITE" id="PS50112"/>
    </source>
</evidence>
<dbReference type="Pfam" id="PF00990">
    <property type="entry name" value="GGDEF"/>
    <property type="match status" value="1"/>
</dbReference>
<dbReference type="SMART" id="SM00052">
    <property type="entry name" value="EAL"/>
    <property type="match status" value="1"/>
</dbReference>
<dbReference type="NCBIfam" id="TIGR00254">
    <property type="entry name" value="GGDEF"/>
    <property type="match status" value="1"/>
</dbReference>
<protein>
    <recommendedName>
        <fullName evidence="7">Diguanylate cyclase</fullName>
    </recommendedName>
</protein>
<feature type="domain" description="PAS" evidence="1">
    <location>
        <begin position="381"/>
        <end position="427"/>
    </location>
</feature>
<keyword evidence="6" id="KW-1185">Reference proteome</keyword>
<feature type="domain" description="EAL" evidence="3">
    <location>
        <begin position="681"/>
        <end position="935"/>
    </location>
</feature>
<gene>
    <name evidence="5" type="ORF">SPICUR_03600</name>
</gene>
<feature type="domain" description="PAC" evidence="2">
    <location>
        <begin position="335"/>
        <end position="387"/>
    </location>
</feature>
<dbReference type="KEGG" id="spiu:SPICUR_03600"/>
<dbReference type="InterPro" id="IPR035919">
    <property type="entry name" value="EAL_sf"/>
</dbReference>
<dbReference type="AlphaFoldDB" id="U5T6C1"/>
<evidence type="ECO:0000259" key="4">
    <source>
        <dbReference type="PROSITE" id="PS50887"/>
    </source>
</evidence>
<proteinExistence type="predicted"/>
<dbReference type="PATRIC" id="fig|1335757.3.peg.701"/>
<dbReference type="InterPro" id="IPR000700">
    <property type="entry name" value="PAS-assoc_C"/>
</dbReference>
<evidence type="ECO:0000259" key="2">
    <source>
        <dbReference type="PROSITE" id="PS50113"/>
    </source>
</evidence>
<evidence type="ECO:0008006" key="7">
    <source>
        <dbReference type="Google" id="ProtNLM"/>
    </source>
</evidence>
<feature type="domain" description="GGDEF" evidence="4">
    <location>
        <begin position="539"/>
        <end position="673"/>
    </location>
</feature>
<dbReference type="PANTHER" id="PTHR44757">
    <property type="entry name" value="DIGUANYLATE CYCLASE DGCP"/>
    <property type="match status" value="1"/>
</dbReference>
<dbReference type="PROSITE" id="PS50887">
    <property type="entry name" value="GGDEF"/>
    <property type="match status" value="1"/>
</dbReference>
<dbReference type="SUPFAM" id="SSF55785">
    <property type="entry name" value="PYP-like sensor domain (PAS domain)"/>
    <property type="match status" value="3"/>
</dbReference>
<reference evidence="5 6" key="1">
    <citation type="journal article" date="2013" name="BMC Genomics">
        <title>Genomes of "Spiribacter", a streamlined, successful halophilic bacterium.</title>
        <authorList>
            <person name="Lopez-Perez M."/>
            <person name="Ghai R."/>
            <person name="Leon M.J."/>
            <person name="Rodriguez-Olmos A."/>
            <person name="Copa-Patino J.L."/>
            <person name="Soliveri J."/>
            <person name="Sanchez-Porro C."/>
            <person name="Ventosa A."/>
            <person name="Rodriguez-Valera F."/>
        </authorList>
    </citation>
    <scope>NUCLEOTIDE SEQUENCE [LARGE SCALE GENOMIC DNA]</scope>
    <source>
        <strain evidence="5 6">UAH-SP71</strain>
    </source>
</reference>
<dbReference type="EMBL" id="CP005990">
    <property type="protein sequence ID" value="AGY91712.1"/>
    <property type="molecule type" value="Genomic_DNA"/>
</dbReference>
<dbReference type="Pfam" id="PF00563">
    <property type="entry name" value="EAL"/>
    <property type="match status" value="1"/>
</dbReference>
<dbReference type="Gene3D" id="3.20.20.450">
    <property type="entry name" value="EAL domain"/>
    <property type="match status" value="1"/>
</dbReference>
<evidence type="ECO:0000313" key="6">
    <source>
        <dbReference type="Proteomes" id="UP000017640"/>
    </source>
</evidence>
<dbReference type="SUPFAM" id="SSF141868">
    <property type="entry name" value="EAL domain-like"/>
    <property type="match status" value="1"/>
</dbReference>
<dbReference type="InterPro" id="IPR000160">
    <property type="entry name" value="GGDEF_dom"/>
</dbReference>
<dbReference type="InterPro" id="IPR013656">
    <property type="entry name" value="PAS_4"/>
</dbReference>
<dbReference type="OrthoDB" id="5603059at2"/>
<name>U5T6C1_9GAMM</name>
<dbReference type="RefSeq" id="WP_023366135.1">
    <property type="nucleotide sequence ID" value="NC_022664.1"/>
</dbReference>
<accession>U5T6C1</accession>
<dbReference type="InterPro" id="IPR001610">
    <property type="entry name" value="PAC"/>
</dbReference>
<dbReference type="SUPFAM" id="SSF55073">
    <property type="entry name" value="Nucleotide cyclase"/>
    <property type="match status" value="1"/>
</dbReference>
<dbReference type="SMART" id="SM00086">
    <property type="entry name" value="PAC"/>
    <property type="match status" value="3"/>
</dbReference>
<dbReference type="CDD" id="cd01948">
    <property type="entry name" value="EAL"/>
    <property type="match status" value="1"/>
</dbReference>
<dbReference type="InterPro" id="IPR001633">
    <property type="entry name" value="EAL_dom"/>
</dbReference>
<dbReference type="InterPro" id="IPR000014">
    <property type="entry name" value="PAS"/>
</dbReference>
<dbReference type="PROSITE" id="PS50883">
    <property type="entry name" value="EAL"/>
    <property type="match status" value="1"/>
</dbReference>
<dbReference type="Pfam" id="PF08448">
    <property type="entry name" value="PAS_4"/>
    <property type="match status" value="1"/>
</dbReference>
<dbReference type="HOGENOM" id="CLU_000445_70_20_6"/>